<protein>
    <submittedName>
        <fullName evidence="2">Uncharacterized protein</fullName>
    </submittedName>
</protein>
<evidence type="ECO:0000313" key="2">
    <source>
        <dbReference type="EMBL" id="PTB55169.1"/>
    </source>
</evidence>
<gene>
    <name evidence="2" type="ORF">M431DRAFT_508573</name>
</gene>
<proteinExistence type="predicted"/>
<keyword evidence="1" id="KW-1133">Transmembrane helix</keyword>
<keyword evidence="1" id="KW-0472">Membrane</keyword>
<keyword evidence="1" id="KW-0812">Transmembrane</keyword>
<evidence type="ECO:0000313" key="3">
    <source>
        <dbReference type="Proteomes" id="UP000241690"/>
    </source>
</evidence>
<name>A0A2T4ADM1_TRIHA</name>
<dbReference type="GeneID" id="36627700"/>
<dbReference type="AlphaFoldDB" id="A0A2T4ADM1"/>
<keyword evidence="3" id="KW-1185">Reference proteome</keyword>
<sequence length="171" mass="18450">MVSPAFNYFPPPFHTLPSYCIMVLPNFPPPLPPSRQPQRHQTAKYSPCLTPKPANGRFSRSSTSASPAALLVSGIVLCRSLLICADWFDACSLLSPLMCGGAALGAAPVAVHPTSCQVLSKGASVCAAFWGRENRAKLRFPSACAFWHMTIAAILCLFYSRSRRQVFGFAG</sequence>
<feature type="transmembrane region" description="Helical" evidence="1">
    <location>
        <begin position="140"/>
        <end position="159"/>
    </location>
</feature>
<reference evidence="2 3" key="1">
    <citation type="submission" date="2016-07" db="EMBL/GenBank/DDBJ databases">
        <title>Multiple horizontal gene transfer events from other fungi enriched the ability of initially mycotrophic Trichoderma (Ascomycota) to feed on dead plant biomass.</title>
        <authorList>
            <consortium name="DOE Joint Genome Institute"/>
            <person name="Aerts A."/>
            <person name="Atanasova L."/>
            <person name="Chenthamara K."/>
            <person name="Zhang J."/>
            <person name="Grujic M."/>
            <person name="Henrissat B."/>
            <person name="Kuo A."/>
            <person name="Salamov A."/>
            <person name="Lipzen A."/>
            <person name="Labutti K."/>
            <person name="Barry K."/>
            <person name="Miao Y."/>
            <person name="Rahimi M.J."/>
            <person name="Shen Q."/>
            <person name="Grigoriev I.V."/>
            <person name="Kubicek C.P."/>
            <person name="Druzhinina I.S."/>
        </authorList>
    </citation>
    <scope>NUCLEOTIDE SEQUENCE [LARGE SCALE GENOMIC DNA]</scope>
    <source>
        <strain evidence="2 3">CBS 226.95</strain>
    </source>
</reference>
<organism evidence="2 3">
    <name type="scientific">Trichoderma harzianum CBS 226.95</name>
    <dbReference type="NCBI Taxonomy" id="983964"/>
    <lineage>
        <taxon>Eukaryota</taxon>
        <taxon>Fungi</taxon>
        <taxon>Dikarya</taxon>
        <taxon>Ascomycota</taxon>
        <taxon>Pezizomycotina</taxon>
        <taxon>Sordariomycetes</taxon>
        <taxon>Hypocreomycetidae</taxon>
        <taxon>Hypocreales</taxon>
        <taxon>Hypocreaceae</taxon>
        <taxon>Trichoderma</taxon>
    </lineage>
</organism>
<evidence type="ECO:0000256" key="1">
    <source>
        <dbReference type="SAM" id="Phobius"/>
    </source>
</evidence>
<dbReference type="Proteomes" id="UP000241690">
    <property type="component" value="Unassembled WGS sequence"/>
</dbReference>
<dbReference type="RefSeq" id="XP_024774846.1">
    <property type="nucleotide sequence ID" value="XM_024919131.1"/>
</dbReference>
<dbReference type="EMBL" id="KZ679680">
    <property type="protein sequence ID" value="PTB55169.1"/>
    <property type="molecule type" value="Genomic_DNA"/>
</dbReference>
<accession>A0A2T4ADM1</accession>